<protein>
    <submittedName>
        <fullName evidence="3">RlpA-like double-psi beta-barrel-protein domain-containing protein-containing protein</fullName>
    </submittedName>
</protein>
<dbReference type="InterPro" id="IPR036908">
    <property type="entry name" value="RlpA-like_sf"/>
</dbReference>
<dbReference type="PANTHER" id="PTHR31836">
    <property type="match status" value="1"/>
</dbReference>
<evidence type="ECO:0000313" key="4">
    <source>
        <dbReference type="Proteomes" id="UP001175226"/>
    </source>
</evidence>
<evidence type="ECO:0000256" key="1">
    <source>
        <dbReference type="ARBA" id="ARBA00022729"/>
    </source>
</evidence>
<dbReference type="Gene3D" id="2.40.40.10">
    <property type="entry name" value="RlpA-like domain"/>
    <property type="match status" value="1"/>
</dbReference>
<gene>
    <name evidence="3" type="ORF">EV421DRAFT_1908634</name>
</gene>
<accession>A0AA39J3R0</accession>
<dbReference type="InterPro" id="IPR009009">
    <property type="entry name" value="RlpA-like_DPBB"/>
</dbReference>
<dbReference type="CDD" id="cd22191">
    <property type="entry name" value="DPBB_RlpA_EXP_N-like"/>
    <property type="match status" value="1"/>
</dbReference>
<keyword evidence="4" id="KW-1185">Reference proteome</keyword>
<dbReference type="PANTHER" id="PTHR31836:SF28">
    <property type="entry name" value="SRCR DOMAIN-CONTAINING PROTEIN-RELATED"/>
    <property type="match status" value="1"/>
</dbReference>
<organism evidence="3 4">
    <name type="scientific">Armillaria borealis</name>
    <dbReference type="NCBI Taxonomy" id="47425"/>
    <lineage>
        <taxon>Eukaryota</taxon>
        <taxon>Fungi</taxon>
        <taxon>Dikarya</taxon>
        <taxon>Basidiomycota</taxon>
        <taxon>Agaricomycotina</taxon>
        <taxon>Agaricomycetes</taxon>
        <taxon>Agaricomycetidae</taxon>
        <taxon>Agaricales</taxon>
        <taxon>Marasmiineae</taxon>
        <taxon>Physalacriaceae</taxon>
        <taxon>Armillaria</taxon>
    </lineage>
</organism>
<dbReference type="Pfam" id="PF03330">
    <property type="entry name" value="DPBB_1"/>
    <property type="match status" value="1"/>
</dbReference>
<proteinExistence type="predicted"/>
<name>A0AA39J3R0_9AGAR</name>
<dbReference type="SUPFAM" id="SSF50685">
    <property type="entry name" value="Barwin-like endoglucanases"/>
    <property type="match status" value="1"/>
</dbReference>
<dbReference type="AlphaFoldDB" id="A0AA39J3R0"/>
<keyword evidence="1" id="KW-0732">Signal</keyword>
<reference evidence="3" key="1">
    <citation type="submission" date="2023-06" db="EMBL/GenBank/DDBJ databases">
        <authorList>
            <consortium name="Lawrence Berkeley National Laboratory"/>
            <person name="Ahrendt S."/>
            <person name="Sahu N."/>
            <person name="Indic B."/>
            <person name="Wong-Bajracharya J."/>
            <person name="Merenyi Z."/>
            <person name="Ke H.-M."/>
            <person name="Monk M."/>
            <person name="Kocsube S."/>
            <person name="Drula E."/>
            <person name="Lipzen A."/>
            <person name="Balint B."/>
            <person name="Henrissat B."/>
            <person name="Andreopoulos B."/>
            <person name="Martin F.M."/>
            <person name="Harder C.B."/>
            <person name="Rigling D."/>
            <person name="Ford K.L."/>
            <person name="Foster G.D."/>
            <person name="Pangilinan J."/>
            <person name="Papanicolaou A."/>
            <person name="Barry K."/>
            <person name="LaButti K."/>
            <person name="Viragh M."/>
            <person name="Koriabine M."/>
            <person name="Yan M."/>
            <person name="Riley R."/>
            <person name="Champramary S."/>
            <person name="Plett K.L."/>
            <person name="Tsai I.J."/>
            <person name="Slot J."/>
            <person name="Sipos G."/>
            <person name="Plett J."/>
            <person name="Nagy L.G."/>
            <person name="Grigoriev I.V."/>
        </authorList>
    </citation>
    <scope>NUCLEOTIDE SEQUENCE</scope>
    <source>
        <strain evidence="3">FPL87.14</strain>
    </source>
</reference>
<dbReference type="EMBL" id="JAUEPT010000062">
    <property type="protein sequence ID" value="KAK0435562.1"/>
    <property type="molecule type" value="Genomic_DNA"/>
</dbReference>
<sequence length="173" mass="19134">MTVIEVTSVLPVLTRHVLHHVDHNYSLTVPPLLSPAVWAHSNELDIKWNTSLKATYMRSPWPELDGEGKQEYFPSSIDWIGKTTWYTPNSGIGACGAPMQNSDHIVALSSNQNAGGAHCWKHIGVHYKGKFVDATIGDLCPGCGHTGIDLSPSAFEKLAPLDDRRIQVTWNYE</sequence>
<feature type="domain" description="RlpA-like protein double-psi beta-barrel" evidence="2">
    <location>
        <begin position="81"/>
        <end position="169"/>
    </location>
</feature>
<evidence type="ECO:0000259" key="2">
    <source>
        <dbReference type="Pfam" id="PF03330"/>
    </source>
</evidence>
<dbReference type="Proteomes" id="UP001175226">
    <property type="component" value="Unassembled WGS sequence"/>
</dbReference>
<dbReference type="InterPro" id="IPR051477">
    <property type="entry name" value="Expansin_CellWall"/>
</dbReference>
<comment type="caution">
    <text evidence="3">The sequence shown here is derived from an EMBL/GenBank/DDBJ whole genome shotgun (WGS) entry which is preliminary data.</text>
</comment>
<evidence type="ECO:0000313" key="3">
    <source>
        <dbReference type="EMBL" id="KAK0435562.1"/>
    </source>
</evidence>